<dbReference type="Proteomes" id="UP000267223">
    <property type="component" value="Unassembled WGS sequence"/>
</dbReference>
<protein>
    <recommendedName>
        <fullName evidence="1">MobA/VirD2-like nuclease domain-containing protein</fullName>
    </recommendedName>
</protein>
<accession>A0A3M9NMQ8</accession>
<dbReference type="RefSeq" id="WP_123119519.1">
    <property type="nucleotide sequence ID" value="NZ_RJJR01000002.1"/>
</dbReference>
<sequence length="102" mass="11890">MISKVVVGKTFYGACRYVCTDQKRAFVLEAEGVRDYDYKLMAKDFELQQAMRPSLSKAVFHGIISFYPGEKIEDKMMVQIAKEYLQEIKIRDTQFVITKHIL</sequence>
<dbReference type="Pfam" id="PF03432">
    <property type="entry name" value="Relaxase"/>
    <property type="match status" value="1"/>
</dbReference>
<comment type="caution">
    <text evidence="2">The sequence shown here is derived from an EMBL/GenBank/DDBJ whole genome shotgun (WGS) entry which is preliminary data.</text>
</comment>
<evidence type="ECO:0000313" key="3">
    <source>
        <dbReference type="Proteomes" id="UP000267223"/>
    </source>
</evidence>
<dbReference type="OrthoDB" id="1525197at2"/>
<name>A0A3M9NMQ8_9BACT</name>
<dbReference type="InterPro" id="IPR005094">
    <property type="entry name" value="Endonuclease_MobA/VirD2"/>
</dbReference>
<organism evidence="2 3">
    <name type="scientific">Hanamia caeni</name>
    <dbReference type="NCBI Taxonomy" id="2294116"/>
    <lineage>
        <taxon>Bacteria</taxon>
        <taxon>Pseudomonadati</taxon>
        <taxon>Bacteroidota</taxon>
        <taxon>Chitinophagia</taxon>
        <taxon>Chitinophagales</taxon>
        <taxon>Chitinophagaceae</taxon>
        <taxon>Hanamia</taxon>
    </lineage>
</organism>
<evidence type="ECO:0000313" key="2">
    <source>
        <dbReference type="EMBL" id="RNI38954.1"/>
    </source>
</evidence>
<keyword evidence="3" id="KW-1185">Reference proteome</keyword>
<dbReference type="AlphaFoldDB" id="A0A3M9NMQ8"/>
<feature type="domain" description="MobA/VirD2-like nuclease" evidence="1">
    <location>
        <begin position="17"/>
        <end position="101"/>
    </location>
</feature>
<dbReference type="EMBL" id="RJJR01000002">
    <property type="protein sequence ID" value="RNI38954.1"/>
    <property type="molecule type" value="Genomic_DNA"/>
</dbReference>
<gene>
    <name evidence="2" type="ORF">EFY79_04655</name>
</gene>
<reference evidence="2 3" key="1">
    <citation type="submission" date="2018-11" db="EMBL/GenBank/DDBJ databases">
        <title>Draft genome sequence of Ferruginibacter sp. BO-59.</title>
        <authorList>
            <person name="Im W.T."/>
        </authorList>
    </citation>
    <scope>NUCLEOTIDE SEQUENCE [LARGE SCALE GENOMIC DNA]</scope>
    <source>
        <strain evidence="2 3">BO-59</strain>
    </source>
</reference>
<proteinExistence type="predicted"/>
<evidence type="ECO:0000259" key="1">
    <source>
        <dbReference type="Pfam" id="PF03432"/>
    </source>
</evidence>